<feature type="domain" description="DUF7704" evidence="3">
    <location>
        <begin position="98"/>
        <end position="242"/>
    </location>
</feature>
<feature type="transmembrane region" description="Helical" evidence="2">
    <location>
        <begin position="106"/>
        <end position="132"/>
    </location>
</feature>
<dbReference type="PANTHER" id="PTHR37019:SF1">
    <property type="entry name" value="EXPERA DOMAIN-CONTAINING PROTEIN"/>
    <property type="match status" value="1"/>
</dbReference>
<name>A0A8H4IW05_9PEZI</name>
<dbReference type="EMBL" id="WWBZ02000022">
    <property type="protein sequence ID" value="KAF4308645.1"/>
    <property type="molecule type" value="Genomic_DNA"/>
</dbReference>
<reference evidence="4" key="1">
    <citation type="submission" date="2020-04" db="EMBL/GenBank/DDBJ databases">
        <title>Genome Assembly and Annotation of Botryosphaeria dothidea sdau 11-99, a Latent Pathogen of Apple Fruit Ring Rot in China.</title>
        <authorList>
            <person name="Yu C."/>
            <person name="Diao Y."/>
            <person name="Lu Q."/>
            <person name="Zhao J."/>
            <person name="Cui S."/>
            <person name="Peng C."/>
            <person name="He B."/>
            <person name="Liu H."/>
        </authorList>
    </citation>
    <scope>NUCLEOTIDE SEQUENCE [LARGE SCALE GENOMIC DNA]</scope>
    <source>
        <strain evidence="4">Sdau11-99</strain>
    </source>
</reference>
<dbReference type="Pfam" id="PF24803">
    <property type="entry name" value="DUF7704"/>
    <property type="match status" value="1"/>
</dbReference>
<evidence type="ECO:0000313" key="5">
    <source>
        <dbReference type="Proteomes" id="UP000572817"/>
    </source>
</evidence>
<accession>A0A8H4IW05</accession>
<proteinExistence type="predicted"/>
<dbReference type="PANTHER" id="PTHR37019">
    <property type="entry name" value="CHROMOSOME 1, WHOLE GENOME SHOTGUN SEQUENCE"/>
    <property type="match status" value="1"/>
</dbReference>
<sequence>MQRPPPAARLPSALFVARARRRLSTPSPAPAPARSAAARTRSAPTHNPHPSGPQISAFSRARATATPSLLTARPRGICGLLSAQAGCVPAMPRPDSLRLPAPYRFFFLYLEPLSALVGCYYAHFYPAIYLQLTHSPSAPVPARGAGAQGVPVGTQIVLSQLANLYLLFALNEAIVLRATADLRVWRALLFGLLVADFGHLYSVSALGPAVYWDVASWNAIDWGNVAFVYLGASMRMAFLCGIGLPH</sequence>
<organism evidence="4 5">
    <name type="scientific">Botryosphaeria dothidea</name>
    <dbReference type="NCBI Taxonomy" id="55169"/>
    <lineage>
        <taxon>Eukaryota</taxon>
        <taxon>Fungi</taxon>
        <taxon>Dikarya</taxon>
        <taxon>Ascomycota</taxon>
        <taxon>Pezizomycotina</taxon>
        <taxon>Dothideomycetes</taxon>
        <taxon>Dothideomycetes incertae sedis</taxon>
        <taxon>Botryosphaeriales</taxon>
        <taxon>Botryosphaeriaceae</taxon>
        <taxon>Botryosphaeria</taxon>
    </lineage>
</organism>
<feature type="transmembrane region" description="Helical" evidence="2">
    <location>
        <begin position="226"/>
        <end position="244"/>
    </location>
</feature>
<protein>
    <recommendedName>
        <fullName evidence="3">DUF7704 domain-containing protein</fullName>
    </recommendedName>
</protein>
<evidence type="ECO:0000256" key="1">
    <source>
        <dbReference type="SAM" id="MobiDB-lite"/>
    </source>
</evidence>
<dbReference type="InterPro" id="IPR056121">
    <property type="entry name" value="DUF7704"/>
</dbReference>
<gene>
    <name evidence="4" type="ORF">GTA08_BOTSDO03457</name>
</gene>
<feature type="transmembrane region" description="Helical" evidence="2">
    <location>
        <begin position="152"/>
        <end position="175"/>
    </location>
</feature>
<dbReference type="OrthoDB" id="5313995at2759"/>
<evidence type="ECO:0000313" key="4">
    <source>
        <dbReference type="EMBL" id="KAF4308645.1"/>
    </source>
</evidence>
<dbReference type="AlphaFoldDB" id="A0A8H4IW05"/>
<feature type="transmembrane region" description="Helical" evidence="2">
    <location>
        <begin position="187"/>
        <end position="206"/>
    </location>
</feature>
<dbReference type="Proteomes" id="UP000572817">
    <property type="component" value="Unassembled WGS sequence"/>
</dbReference>
<keyword evidence="2" id="KW-0472">Membrane</keyword>
<keyword evidence="2" id="KW-0812">Transmembrane</keyword>
<keyword evidence="2" id="KW-1133">Transmembrane helix</keyword>
<keyword evidence="5" id="KW-1185">Reference proteome</keyword>
<evidence type="ECO:0000256" key="2">
    <source>
        <dbReference type="SAM" id="Phobius"/>
    </source>
</evidence>
<feature type="region of interest" description="Disordered" evidence="1">
    <location>
        <begin position="21"/>
        <end position="55"/>
    </location>
</feature>
<feature type="compositionally biased region" description="Low complexity" evidence="1">
    <location>
        <begin position="32"/>
        <end position="45"/>
    </location>
</feature>
<evidence type="ECO:0000259" key="3">
    <source>
        <dbReference type="Pfam" id="PF24803"/>
    </source>
</evidence>
<comment type="caution">
    <text evidence="4">The sequence shown here is derived from an EMBL/GenBank/DDBJ whole genome shotgun (WGS) entry which is preliminary data.</text>
</comment>